<dbReference type="PROSITE" id="PS51257">
    <property type="entry name" value="PROKAR_LIPOPROTEIN"/>
    <property type="match status" value="1"/>
</dbReference>
<evidence type="ECO:0000313" key="3">
    <source>
        <dbReference type="EMBL" id="MYL35351.1"/>
    </source>
</evidence>
<keyword evidence="2" id="KW-0732">Signal</keyword>
<protein>
    <recommendedName>
        <fullName evidence="5">Lipoprotein</fullName>
    </recommendedName>
</protein>
<gene>
    <name evidence="3" type="ORF">GLW05_17370</name>
</gene>
<comment type="caution">
    <text evidence="3">The sequence shown here is derived from an EMBL/GenBank/DDBJ whole genome shotgun (WGS) entry which is preliminary data.</text>
</comment>
<evidence type="ECO:0008006" key="5">
    <source>
        <dbReference type="Google" id="ProtNLM"/>
    </source>
</evidence>
<reference evidence="3 4" key="1">
    <citation type="submission" date="2019-11" db="EMBL/GenBank/DDBJ databases">
        <title>Genome sequences of 17 halophilic strains isolated from different environments.</title>
        <authorList>
            <person name="Furrow R.E."/>
        </authorList>
    </citation>
    <scope>NUCLEOTIDE SEQUENCE [LARGE SCALE GENOMIC DNA]</scope>
    <source>
        <strain evidence="3 4">22514_16_FS</strain>
    </source>
</reference>
<dbReference type="AlphaFoldDB" id="A0A6I5A4U2"/>
<dbReference type="OrthoDB" id="9936773at2"/>
<evidence type="ECO:0000256" key="1">
    <source>
        <dbReference type="SAM" id="MobiDB-lite"/>
    </source>
</evidence>
<feature type="chain" id="PRO_5026176432" description="Lipoprotein" evidence="2">
    <location>
        <begin position="22"/>
        <end position="177"/>
    </location>
</feature>
<sequence>MKQLLLTSMLLMLLVAGCSNDSNENSNTSDNKQNKTTQSEQDQQSNESNDQDSQEESAKTQDTDDENTYAFSNKNEELTIVEKNLHEFKFEYMVEDVKNLNVKQEQISIKTPEAMDDYMEEKEITSVSHNNENLIVKGYITFDAEDLNKLEVIDNLEPFIDGLRVEQADRTLNFNRQ</sequence>
<organism evidence="3 4">
    <name type="scientific">Pontibacillus yanchengensis</name>
    <dbReference type="NCBI Taxonomy" id="462910"/>
    <lineage>
        <taxon>Bacteria</taxon>
        <taxon>Bacillati</taxon>
        <taxon>Bacillota</taxon>
        <taxon>Bacilli</taxon>
        <taxon>Bacillales</taxon>
        <taxon>Bacillaceae</taxon>
        <taxon>Pontibacillus</taxon>
    </lineage>
</organism>
<accession>A0A6I5A4U2</accession>
<feature type="region of interest" description="Disordered" evidence="1">
    <location>
        <begin position="21"/>
        <end position="71"/>
    </location>
</feature>
<feature type="signal peptide" evidence="2">
    <location>
        <begin position="1"/>
        <end position="21"/>
    </location>
</feature>
<evidence type="ECO:0000256" key="2">
    <source>
        <dbReference type="SAM" id="SignalP"/>
    </source>
</evidence>
<evidence type="ECO:0000313" key="4">
    <source>
        <dbReference type="Proteomes" id="UP000468638"/>
    </source>
</evidence>
<feature type="compositionally biased region" description="Low complexity" evidence="1">
    <location>
        <begin position="21"/>
        <end position="31"/>
    </location>
</feature>
<name>A0A6I5A4U2_9BACI</name>
<proteinExistence type="predicted"/>
<dbReference type="RefSeq" id="WP_160847158.1">
    <property type="nucleotide sequence ID" value="NZ_WMEQ01000016.1"/>
</dbReference>
<dbReference type="Proteomes" id="UP000468638">
    <property type="component" value="Unassembled WGS sequence"/>
</dbReference>
<feature type="compositionally biased region" description="Low complexity" evidence="1">
    <location>
        <begin position="38"/>
        <end position="48"/>
    </location>
</feature>
<dbReference type="EMBL" id="WMEQ01000016">
    <property type="protein sequence ID" value="MYL35351.1"/>
    <property type="molecule type" value="Genomic_DNA"/>
</dbReference>